<gene>
    <name evidence="2" type="ORF">RDB_LOCUS127825</name>
</gene>
<proteinExistence type="predicted"/>
<feature type="region of interest" description="Disordered" evidence="1">
    <location>
        <begin position="116"/>
        <end position="153"/>
    </location>
</feature>
<comment type="caution">
    <text evidence="2">The sequence shown here is derived from an EMBL/GenBank/DDBJ whole genome shotgun (WGS) entry which is preliminary data.</text>
</comment>
<evidence type="ECO:0000313" key="3">
    <source>
        <dbReference type="Proteomes" id="UP000663850"/>
    </source>
</evidence>
<evidence type="ECO:0000313" key="2">
    <source>
        <dbReference type="EMBL" id="CAE6528897.1"/>
    </source>
</evidence>
<feature type="compositionally biased region" description="Low complexity" evidence="1">
    <location>
        <begin position="118"/>
        <end position="153"/>
    </location>
</feature>
<sequence>MNGNGNENHNGPNNGPEAYSLLHDGETINSPNIPWLERFNAFLDRVRGEPHWPDVRIGNGGGWEVSLRVNGHAVGGFIGRGQQKRDAKIDLVRQLQGNENDLFFRPLRPQYQVIQPVDGNQAPNGNPNAGGAPPDGGSSDEGSTSNDGTPAPE</sequence>
<evidence type="ECO:0000256" key="1">
    <source>
        <dbReference type="SAM" id="MobiDB-lite"/>
    </source>
</evidence>
<protein>
    <submittedName>
        <fullName evidence="2">Uncharacterized protein</fullName>
    </submittedName>
</protein>
<dbReference type="AlphaFoldDB" id="A0A8H3HM97"/>
<accession>A0A8H3HM97</accession>
<dbReference type="EMBL" id="CAJMWZ010006908">
    <property type="protein sequence ID" value="CAE6528897.1"/>
    <property type="molecule type" value="Genomic_DNA"/>
</dbReference>
<name>A0A8H3HM97_9AGAM</name>
<reference evidence="2" key="1">
    <citation type="submission" date="2021-01" db="EMBL/GenBank/DDBJ databases">
        <authorList>
            <person name="Kaushik A."/>
        </authorList>
    </citation>
    <scope>NUCLEOTIDE SEQUENCE</scope>
    <source>
        <strain evidence="2">Type strain: AG8-Rh-89/</strain>
    </source>
</reference>
<dbReference type="Proteomes" id="UP000663850">
    <property type="component" value="Unassembled WGS sequence"/>
</dbReference>
<organism evidence="2 3">
    <name type="scientific">Rhizoctonia solani</name>
    <dbReference type="NCBI Taxonomy" id="456999"/>
    <lineage>
        <taxon>Eukaryota</taxon>
        <taxon>Fungi</taxon>
        <taxon>Dikarya</taxon>
        <taxon>Basidiomycota</taxon>
        <taxon>Agaricomycotina</taxon>
        <taxon>Agaricomycetes</taxon>
        <taxon>Cantharellales</taxon>
        <taxon>Ceratobasidiaceae</taxon>
        <taxon>Rhizoctonia</taxon>
    </lineage>
</organism>